<keyword evidence="2" id="KW-0547">Nucleotide-binding</keyword>
<dbReference type="AlphaFoldDB" id="A0A1I1R490"/>
<reference evidence="5 6" key="1">
    <citation type="submission" date="2016-10" db="EMBL/GenBank/DDBJ databases">
        <authorList>
            <person name="de Groot N.N."/>
        </authorList>
    </citation>
    <scope>NUCLEOTIDE SEQUENCE [LARGE SCALE GENOMIC DNA]</scope>
    <source>
        <strain evidence="5 6">AR67</strain>
    </source>
</reference>
<dbReference type="PANTHER" id="PTHR42939:SF3">
    <property type="entry name" value="ABC TRANSPORTER ATP-BINDING COMPONENT"/>
    <property type="match status" value="1"/>
</dbReference>
<evidence type="ECO:0000259" key="4">
    <source>
        <dbReference type="PROSITE" id="PS50893"/>
    </source>
</evidence>
<evidence type="ECO:0000256" key="3">
    <source>
        <dbReference type="ARBA" id="ARBA00022840"/>
    </source>
</evidence>
<organism evidence="5 6">
    <name type="scientific">Ruminococcus albus</name>
    <dbReference type="NCBI Taxonomy" id="1264"/>
    <lineage>
        <taxon>Bacteria</taxon>
        <taxon>Bacillati</taxon>
        <taxon>Bacillota</taxon>
        <taxon>Clostridia</taxon>
        <taxon>Eubacteriales</taxon>
        <taxon>Oscillospiraceae</taxon>
        <taxon>Ruminococcus</taxon>
    </lineage>
</organism>
<dbReference type="InterPro" id="IPR027417">
    <property type="entry name" value="P-loop_NTPase"/>
</dbReference>
<keyword evidence="1" id="KW-0813">Transport</keyword>
<keyword evidence="3 5" id="KW-0067">ATP-binding</keyword>
<dbReference type="PANTHER" id="PTHR42939">
    <property type="entry name" value="ABC TRANSPORTER ATP-BINDING PROTEIN ALBC-RELATED"/>
    <property type="match status" value="1"/>
</dbReference>
<sequence>MNNAIEINGITKKYKDFTLGGVQAVVPCGFATALIGANGAGKTTLIDILCGVTGKTGGKAVYFGDMTDIDDDKLRNRISYCSSANFFPMDWTLKKIADSMELGFDNFDRQRFAELCRRFKLGDPTEKKQKKLMKLSDGNKMRTYLAAVLARDTELLVLDEPASTLDPLARDMLCDLFREYLSERDGERSVLFSTHNIADMEFATDYAIFMSNGKVIEQGFVEDLKEKYILVHGDAENADRARPFMISFSGGRTGFEGIALAENADILRTYDTAVETPTLQQLSIGILRKAEEDDK</sequence>
<dbReference type="OrthoDB" id="9804819at2"/>
<evidence type="ECO:0000256" key="1">
    <source>
        <dbReference type="ARBA" id="ARBA00022448"/>
    </source>
</evidence>
<accession>A0A1I1R490</accession>
<dbReference type="PROSITE" id="PS50893">
    <property type="entry name" value="ABC_TRANSPORTER_2"/>
    <property type="match status" value="1"/>
</dbReference>
<dbReference type="Gene3D" id="3.40.50.300">
    <property type="entry name" value="P-loop containing nucleotide triphosphate hydrolases"/>
    <property type="match status" value="1"/>
</dbReference>
<feature type="domain" description="ABC transporter" evidence="4">
    <location>
        <begin position="5"/>
        <end position="237"/>
    </location>
</feature>
<dbReference type="InterPro" id="IPR003593">
    <property type="entry name" value="AAA+_ATPase"/>
</dbReference>
<gene>
    <name evidence="5" type="ORF">SAMN02910406_03501</name>
</gene>
<dbReference type="Pfam" id="PF00005">
    <property type="entry name" value="ABC_tran"/>
    <property type="match status" value="1"/>
</dbReference>
<dbReference type="EMBL" id="FOKQ01000052">
    <property type="protein sequence ID" value="SFD25100.1"/>
    <property type="molecule type" value="Genomic_DNA"/>
</dbReference>
<dbReference type="SUPFAM" id="SSF52540">
    <property type="entry name" value="P-loop containing nucleoside triphosphate hydrolases"/>
    <property type="match status" value="1"/>
</dbReference>
<evidence type="ECO:0000313" key="5">
    <source>
        <dbReference type="EMBL" id="SFD25100.1"/>
    </source>
</evidence>
<dbReference type="RefSeq" id="WP_074963254.1">
    <property type="nucleotide sequence ID" value="NZ_FOKQ01000052.1"/>
</dbReference>
<dbReference type="InterPro" id="IPR051782">
    <property type="entry name" value="ABC_Transporter_VariousFunc"/>
</dbReference>
<proteinExistence type="predicted"/>
<protein>
    <submittedName>
        <fullName evidence="5">ABC-2 type transport system ATP-binding protein</fullName>
    </submittedName>
</protein>
<dbReference type="SMART" id="SM00382">
    <property type="entry name" value="AAA"/>
    <property type="match status" value="1"/>
</dbReference>
<dbReference type="GO" id="GO:0016887">
    <property type="term" value="F:ATP hydrolysis activity"/>
    <property type="evidence" value="ECO:0007669"/>
    <property type="project" value="InterPro"/>
</dbReference>
<evidence type="ECO:0000313" key="6">
    <source>
        <dbReference type="Proteomes" id="UP000182192"/>
    </source>
</evidence>
<dbReference type="Proteomes" id="UP000182192">
    <property type="component" value="Unassembled WGS sequence"/>
</dbReference>
<name>A0A1I1R490_RUMAL</name>
<dbReference type="eggNOG" id="COG1131">
    <property type="taxonomic scope" value="Bacteria"/>
</dbReference>
<dbReference type="InterPro" id="IPR003439">
    <property type="entry name" value="ABC_transporter-like_ATP-bd"/>
</dbReference>
<evidence type="ECO:0000256" key="2">
    <source>
        <dbReference type="ARBA" id="ARBA00022741"/>
    </source>
</evidence>
<dbReference type="GO" id="GO:0005524">
    <property type="term" value="F:ATP binding"/>
    <property type="evidence" value="ECO:0007669"/>
    <property type="project" value="UniProtKB-KW"/>
</dbReference>